<name>A0ABU1L961_9FLAO</name>
<organism evidence="3 4">
    <name type="scientific">Chryseobacterium geocarposphaerae</name>
    <dbReference type="NCBI Taxonomy" id="1416776"/>
    <lineage>
        <taxon>Bacteria</taxon>
        <taxon>Pseudomonadati</taxon>
        <taxon>Bacteroidota</taxon>
        <taxon>Flavobacteriia</taxon>
        <taxon>Flavobacteriales</taxon>
        <taxon>Weeksellaceae</taxon>
        <taxon>Chryseobacterium group</taxon>
        <taxon>Chryseobacterium</taxon>
    </lineage>
</organism>
<dbReference type="Gene3D" id="2.80.10.50">
    <property type="match status" value="2"/>
</dbReference>
<accession>A0ABU1L961</accession>
<comment type="caution">
    <text evidence="3">The sequence shown here is derived from an EMBL/GenBank/DDBJ whole genome shotgun (WGS) entry which is preliminary data.</text>
</comment>
<evidence type="ECO:0000313" key="3">
    <source>
        <dbReference type="EMBL" id="MDR6403252.1"/>
    </source>
</evidence>
<keyword evidence="4" id="KW-1185">Reference proteome</keyword>
<dbReference type="InterPro" id="IPR013431">
    <property type="entry name" value="Delta_60_rpt"/>
</dbReference>
<reference evidence="3 4" key="1">
    <citation type="submission" date="2023-07" db="EMBL/GenBank/DDBJ databases">
        <title>Sorghum-associated microbial communities from plants grown in Nebraska, USA.</title>
        <authorList>
            <person name="Schachtman D."/>
        </authorList>
    </citation>
    <scope>NUCLEOTIDE SEQUENCE [LARGE SCALE GENOMIC DNA]</scope>
    <source>
        <strain evidence="3 4">DS1709</strain>
    </source>
</reference>
<dbReference type="EMBL" id="JAVDQS010000001">
    <property type="protein sequence ID" value="MDR6403252.1"/>
    <property type="molecule type" value="Genomic_DNA"/>
</dbReference>
<dbReference type="Proteomes" id="UP001184853">
    <property type="component" value="Unassembled WGS sequence"/>
</dbReference>
<sequence>MKALIFVSPNGTYYYVVEDLAVKPNGKISAVGWINQQGLQWSSNHMAYRLNSNGTLDTSFSTDGVITVNGGFNADDKSFSMILNADDSFLFSGGGNLTSTKYDYFLGSYNAAGTSAIGRAFFDYGTLINDIAYGMGVDSTGKIVMAGSSATSTTSSSFGISRVNANYSVDNSFGTAGKVTTTFGSNTANEAFDMVIQPDDRIIAVGYSGNDIAIARYTGGFLATNEASTLAGSGKIYPNPVKTIINISPEFTKKDNSFTIYSIEGKLLLKGNAQDGQINVESLLKGTYLIKLGNQQAIKFIKD</sequence>
<dbReference type="Pfam" id="PF18962">
    <property type="entry name" value="Por_Secre_tail"/>
    <property type="match status" value="1"/>
</dbReference>
<evidence type="ECO:0000313" key="4">
    <source>
        <dbReference type="Proteomes" id="UP001184853"/>
    </source>
</evidence>
<evidence type="ECO:0000256" key="1">
    <source>
        <dbReference type="ARBA" id="ARBA00022729"/>
    </source>
</evidence>
<dbReference type="NCBIfam" id="TIGR04183">
    <property type="entry name" value="Por_Secre_tail"/>
    <property type="match status" value="1"/>
</dbReference>
<dbReference type="NCBIfam" id="TIGR02608">
    <property type="entry name" value="delta_60_rpt"/>
    <property type="match status" value="3"/>
</dbReference>
<dbReference type="RefSeq" id="WP_181898023.1">
    <property type="nucleotide sequence ID" value="NZ_JAVDQS010000001.1"/>
</dbReference>
<protein>
    <submittedName>
        <fullName evidence="3">Delta-60 repeat protein</fullName>
    </submittedName>
</protein>
<dbReference type="Pfam" id="PF17164">
    <property type="entry name" value="DUF5122"/>
    <property type="match status" value="3"/>
</dbReference>
<evidence type="ECO:0000259" key="2">
    <source>
        <dbReference type="Pfam" id="PF18962"/>
    </source>
</evidence>
<proteinExistence type="predicted"/>
<keyword evidence="1" id="KW-0732">Signal</keyword>
<gene>
    <name evidence="3" type="ORF">J2781_000156</name>
</gene>
<feature type="domain" description="Secretion system C-terminal sorting" evidence="2">
    <location>
        <begin position="236"/>
        <end position="297"/>
    </location>
</feature>
<dbReference type="InterPro" id="IPR026444">
    <property type="entry name" value="Secre_tail"/>
</dbReference>